<evidence type="ECO:0000256" key="3">
    <source>
        <dbReference type="ARBA" id="ARBA00022553"/>
    </source>
</evidence>
<keyword evidence="7" id="KW-0067">ATP-binding</keyword>
<evidence type="ECO:0000256" key="5">
    <source>
        <dbReference type="ARBA" id="ARBA00022741"/>
    </source>
</evidence>
<dbReference type="Pfam" id="PF02518">
    <property type="entry name" value="HATPase_c"/>
    <property type="match status" value="1"/>
</dbReference>
<dbReference type="PANTHER" id="PTHR43547">
    <property type="entry name" value="TWO-COMPONENT HISTIDINE KINASE"/>
    <property type="match status" value="1"/>
</dbReference>
<dbReference type="SUPFAM" id="SSF55874">
    <property type="entry name" value="ATPase domain of HSP90 chaperone/DNA topoisomerase II/histidine kinase"/>
    <property type="match status" value="1"/>
</dbReference>
<dbReference type="Proteomes" id="UP000095594">
    <property type="component" value="Unassembled WGS sequence"/>
</dbReference>
<dbReference type="FunFam" id="3.30.565.10:FF:000037">
    <property type="entry name" value="Hybrid sensor histidine kinase/response regulator"/>
    <property type="match status" value="1"/>
</dbReference>
<feature type="transmembrane region" description="Helical" evidence="9">
    <location>
        <begin position="369"/>
        <end position="389"/>
    </location>
</feature>
<dbReference type="InterPro" id="IPR036890">
    <property type="entry name" value="HATPase_C_sf"/>
</dbReference>
<comment type="catalytic activity">
    <reaction evidence="1">
        <text>ATP + protein L-histidine = ADP + protein N-phospho-L-histidine.</text>
        <dbReference type="EC" id="2.7.13.3"/>
    </reaction>
</comment>
<dbReference type="Pfam" id="PF00512">
    <property type="entry name" value="HisKA"/>
    <property type="match status" value="1"/>
</dbReference>
<keyword evidence="6 11" id="KW-0418">Kinase</keyword>
<dbReference type="PRINTS" id="PR00344">
    <property type="entry name" value="BCTRLSENSOR"/>
</dbReference>
<dbReference type="GO" id="GO:0000155">
    <property type="term" value="F:phosphorelay sensor kinase activity"/>
    <property type="evidence" value="ECO:0007669"/>
    <property type="project" value="InterPro"/>
</dbReference>
<dbReference type="EMBL" id="CYZX01000013">
    <property type="protein sequence ID" value="CUO68718.1"/>
    <property type="molecule type" value="Genomic_DNA"/>
</dbReference>
<organism evidence="11 12">
    <name type="scientific">Clostridium disporicum</name>
    <dbReference type="NCBI Taxonomy" id="84024"/>
    <lineage>
        <taxon>Bacteria</taxon>
        <taxon>Bacillati</taxon>
        <taxon>Bacillota</taxon>
        <taxon>Clostridia</taxon>
        <taxon>Eubacteriales</taxon>
        <taxon>Clostridiaceae</taxon>
        <taxon>Clostridium</taxon>
    </lineage>
</organism>
<dbReference type="PANTHER" id="PTHR43547:SF2">
    <property type="entry name" value="HYBRID SIGNAL TRANSDUCTION HISTIDINE KINASE C"/>
    <property type="match status" value="1"/>
</dbReference>
<keyword evidence="8" id="KW-0902">Two-component regulatory system</keyword>
<keyword evidence="5" id="KW-0547">Nucleotide-binding</keyword>
<keyword evidence="3" id="KW-0597">Phosphoprotein</keyword>
<dbReference type="InterPro" id="IPR003661">
    <property type="entry name" value="HisK_dim/P_dom"/>
</dbReference>
<dbReference type="InterPro" id="IPR003594">
    <property type="entry name" value="HATPase_dom"/>
</dbReference>
<keyword evidence="9" id="KW-0472">Membrane</keyword>
<keyword evidence="9" id="KW-1133">Transmembrane helix</keyword>
<evidence type="ECO:0000256" key="8">
    <source>
        <dbReference type="ARBA" id="ARBA00023012"/>
    </source>
</evidence>
<dbReference type="EC" id="2.7.13.3" evidence="2"/>
<keyword evidence="4 11" id="KW-0808">Transferase</keyword>
<evidence type="ECO:0000256" key="1">
    <source>
        <dbReference type="ARBA" id="ARBA00000085"/>
    </source>
</evidence>
<sequence>MKKGKKILEVLLIIFVVFMCSSSITLAETEKCASAFNVLIINSYHIGHHWESYVIEGFREAAEAYNQNEINIKVEYFDFRSRNDEKYIASFLEFIEMKYPKGSIDAIYTIDDEAFSVISPQITNEYSELYHVPLVFSGVDSNISFTEEQKKYITGIYQRDVTLEGFNLILQMDDTIDCINIITESSGFGNNLIGKSTNIVTEHLGNEIELNIIQSDYIEDIEIKLKEYQSTKDNDDKKEVILLGGEFQYKDTGAFLDPKRSVEIIKEYLPWPIYTNDPTYIYADILGGCMDIGQLQGKEIFDRVKRMVEGEDVSDIESTFAPDPKWILKYDEIYKYNINIRNIPRKCIIIDKAFYQLLLPSCIKKVICVVLICIFILIVFLVHKIISMIKRIKKKEREREIEIAREKMQTDFIVNISHELRTPINIILSGISLVKMQLNKGYNELDNKYLEEKLNIINQNAYRLLKLANNIIDVKEIESGVIKLNKKNVNIVEIVEAIFTETIDYASKKNINMIFDTYEEEIVVSVDIEIIQRIVLNILSNAIKFTPDGGTIYTNVKNDNNYIIIEIIDTGIGIPKEKLETIFYRFYQVDNSLSRVNEGSGIGLSIAKELVELHDGKIEVESQLEKSTTVRVFLPAIYDDKANNIIFNENINKAISTAISTEMADVLK</sequence>
<dbReference type="Gene3D" id="3.30.565.10">
    <property type="entry name" value="Histidine kinase-like ATPase, C-terminal domain"/>
    <property type="match status" value="1"/>
</dbReference>
<evidence type="ECO:0000256" key="9">
    <source>
        <dbReference type="SAM" id="Phobius"/>
    </source>
</evidence>
<dbReference type="InterPro" id="IPR004358">
    <property type="entry name" value="Sig_transdc_His_kin-like_C"/>
</dbReference>
<dbReference type="SUPFAM" id="SSF47384">
    <property type="entry name" value="Homodimeric domain of signal transducing histidine kinase"/>
    <property type="match status" value="1"/>
</dbReference>
<dbReference type="SMART" id="SM00388">
    <property type="entry name" value="HisKA"/>
    <property type="match status" value="1"/>
</dbReference>
<evidence type="ECO:0000313" key="11">
    <source>
        <dbReference type="EMBL" id="CUO68718.1"/>
    </source>
</evidence>
<evidence type="ECO:0000256" key="6">
    <source>
        <dbReference type="ARBA" id="ARBA00022777"/>
    </source>
</evidence>
<dbReference type="GO" id="GO:0005524">
    <property type="term" value="F:ATP binding"/>
    <property type="evidence" value="ECO:0007669"/>
    <property type="project" value="UniProtKB-KW"/>
</dbReference>
<dbReference type="Gene3D" id="1.10.287.130">
    <property type="match status" value="1"/>
</dbReference>
<dbReference type="CDD" id="cd00082">
    <property type="entry name" value="HisKA"/>
    <property type="match status" value="1"/>
</dbReference>
<evidence type="ECO:0000256" key="7">
    <source>
        <dbReference type="ARBA" id="ARBA00022840"/>
    </source>
</evidence>
<gene>
    <name evidence="11" type="primary">phoR_10</name>
    <name evidence="11" type="ORF">ERS852471_02048</name>
</gene>
<dbReference type="RefSeq" id="WP_055266260.1">
    <property type="nucleotide sequence ID" value="NZ_CABIXQ010000013.1"/>
</dbReference>
<evidence type="ECO:0000256" key="2">
    <source>
        <dbReference type="ARBA" id="ARBA00012438"/>
    </source>
</evidence>
<reference evidence="11 12" key="1">
    <citation type="submission" date="2015-09" db="EMBL/GenBank/DDBJ databases">
        <authorList>
            <consortium name="Pathogen Informatics"/>
        </authorList>
    </citation>
    <scope>NUCLEOTIDE SEQUENCE [LARGE SCALE GENOMIC DNA]</scope>
    <source>
        <strain evidence="11 12">2789STDY5834856</strain>
    </source>
</reference>
<evidence type="ECO:0000313" key="12">
    <source>
        <dbReference type="Proteomes" id="UP000095594"/>
    </source>
</evidence>
<evidence type="ECO:0000259" key="10">
    <source>
        <dbReference type="PROSITE" id="PS50109"/>
    </source>
</evidence>
<accession>A0A174H669</accession>
<evidence type="ECO:0000256" key="4">
    <source>
        <dbReference type="ARBA" id="ARBA00022679"/>
    </source>
</evidence>
<name>A0A174H669_9CLOT</name>
<keyword evidence="9" id="KW-0812">Transmembrane</keyword>
<feature type="domain" description="Histidine kinase" evidence="10">
    <location>
        <begin position="415"/>
        <end position="638"/>
    </location>
</feature>
<dbReference type="InterPro" id="IPR005467">
    <property type="entry name" value="His_kinase_dom"/>
</dbReference>
<dbReference type="InterPro" id="IPR036097">
    <property type="entry name" value="HisK_dim/P_sf"/>
</dbReference>
<dbReference type="SMART" id="SM00387">
    <property type="entry name" value="HATPase_c"/>
    <property type="match status" value="1"/>
</dbReference>
<dbReference type="OrthoDB" id="9813394at2"/>
<dbReference type="PROSITE" id="PS50109">
    <property type="entry name" value="HIS_KIN"/>
    <property type="match status" value="1"/>
</dbReference>
<dbReference type="AlphaFoldDB" id="A0A174H669"/>
<protein>
    <recommendedName>
        <fullName evidence="2">histidine kinase</fullName>
        <ecNumber evidence="2">2.7.13.3</ecNumber>
    </recommendedName>
</protein>
<proteinExistence type="predicted"/>